<dbReference type="SUPFAM" id="SSF48371">
    <property type="entry name" value="ARM repeat"/>
    <property type="match status" value="1"/>
</dbReference>
<gene>
    <name evidence="1" type="ordered locus">Halhy_6485</name>
</gene>
<dbReference type="PANTHER" id="PTHR41291">
    <property type="entry name" value="DNA ALKYLATION REPAIR PROTEIN"/>
    <property type="match status" value="1"/>
</dbReference>
<dbReference type="AlphaFoldDB" id="F4KRB4"/>
<name>F4KRB4_HALH1</name>
<dbReference type="PANTHER" id="PTHR41291:SF1">
    <property type="entry name" value="DNA ALKYLATION REPAIR PROTEIN"/>
    <property type="match status" value="1"/>
</dbReference>
<dbReference type="EMBL" id="CP002691">
    <property type="protein sequence ID" value="AEE54301.1"/>
    <property type="molecule type" value="Genomic_DNA"/>
</dbReference>
<evidence type="ECO:0000313" key="2">
    <source>
        <dbReference type="Proteomes" id="UP000008461"/>
    </source>
</evidence>
<reference key="2">
    <citation type="submission" date="2011-04" db="EMBL/GenBank/DDBJ databases">
        <title>Complete sequence of chromosome of Haliscomenobacter hydrossis DSM 1100.</title>
        <authorList>
            <consortium name="US DOE Joint Genome Institute (JGI-PGF)"/>
            <person name="Lucas S."/>
            <person name="Han J."/>
            <person name="Lapidus A."/>
            <person name="Bruce D."/>
            <person name="Goodwin L."/>
            <person name="Pitluck S."/>
            <person name="Peters L."/>
            <person name="Kyrpides N."/>
            <person name="Mavromatis K."/>
            <person name="Ivanova N."/>
            <person name="Ovchinnikova G."/>
            <person name="Pagani I."/>
            <person name="Daligault H."/>
            <person name="Detter J.C."/>
            <person name="Han C."/>
            <person name="Land M."/>
            <person name="Hauser L."/>
            <person name="Markowitz V."/>
            <person name="Cheng J.-F."/>
            <person name="Hugenholtz P."/>
            <person name="Woyke T."/>
            <person name="Wu D."/>
            <person name="Verbarg S."/>
            <person name="Frueling A."/>
            <person name="Brambilla E."/>
            <person name="Klenk H.-P."/>
            <person name="Eisen J.A."/>
        </authorList>
    </citation>
    <scope>NUCLEOTIDE SEQUENCE</scope>
    <source>
        <strain>DSM 1100</strain>
    </source>
</reference>
<dbReference type="InterPro" id="IPR016024">
    <property type="entry name" value="ARM-type_fold"/>
</dbReference>
<dbReference type="Proteomes" id="UP000008461">
    <property type="component" value="Chromosome"/>
</dbReference>
<dbReference type="RefSeq" id="WP_013768818.1">
    <property type="nucleotide sequence ID" value="NC_015510.1"/>
</dbReference>
<proteinExistence type="predicted"/>
<protein>
    <recommendedName>
        <fullName evidence="3">DNA alkylation repair enzyme</fullName>
    </recommendedName>
</protein>
<evidence type="ECO:0000313" key="1">
    <source>
        <dbReference type="EMBL" id="AEE54301.1"/>
    </source>
</evidence>
<dbReference type="HOGENOM" id="CLU_061369_2_0_10"/>
<keyword evidence="2" id="KW-1185">Reference proteome</keyword>
<dbReference type="OrthoDB" id="1117222at2"/>
<organism evidence="1 2">
    <name type="scientific">Haliscomenobacter hydrossis (strain ATCC 27775 / DSM 1100 / LMG 10767 / O)</name>
    <dbReference type="NCBI Taxonomy" id="760192"/>
    <lineage>
        <taxon>Bacteria</taxon>
        <taxon>Pseudomonadati</taxon>
        <taxon>Bacteroidota</taxon>
        <taxon>Saprospiria</taxon>
        <taxon>Saprospirales</taxon>
        <taxon>Haliscomenobacteraceae</taxon>
        <taxon>Haliscomenobacter</taxon>
    </lineage>
</organism>
<dbReference type="KEGG" id="hhy:Halhy_6485"/>
<dbReference type="CDD" id="cd06561">
    <property type="entry name" value="AlkD_like"/>
    <property type="match status" value="1"/>
</dbReference>
<dbReference type="eggNOG" id="COG4912">
    <property type="taxonomic scope" value="Bacteria"/>
</dbReference>
<reference evidence="1 2" key="1">
    <citation type="journal article" date="2011" name="Stand. Genomic Sci.">
        <title>Complete genome sequence of Haliscomenobacter hydrossis type strain (O).</title>
        <authorList>
            <consortium name="US DOE Joint Genome Institute (JGI-PGF)"/>
            <person name="Daligault H."/>
            <person name="Lapidus A."/>
            <person name="Zeytun A."/>
            <person name="Nolan M."/>
            <person name="Lucas S."/>
            <person name="Del Rio T.G."/>
            <person name="Tice H."/>
            <person name="Cheng J.F."/>
            <person name="Tapia R."/>
            <person name="Han C."/>
            <person name="Goodwin L."/>
            <person name="Pitluck S."/>
            <person name="Liolios K."/>
            <person name="Pagani I."/>
            <person name="Ivanova N."/>
            <person name="Huntemann M."/>
            <person name="Mavromatis K."/>
            <person name="Mikhailova N."/>
            <person name="Pati A."/>
            <person name="Chen A."/>
            <person name="Palaniappan K."/>
            <person name="Land M."/>
            <person name="Hauser L."/>
            <person name="Brambilla E.M."/>
            <person name="Rohde M."/>
            <person name="Verbarg S."/>
            <person name="Goker M."/>
            <person name="Bristow J."/>
            <person name="Eisen J.A."/>
            <person name="Markowitz V."/>
            <person name="Hugenholtz P."/>
            <person name="Kyrpides N.C."/>
            <person name="Klenk H.P."/>
            <person name="Woyke T."/>
        </authorList>
    </citation>
    <scope>NUCLEOTIDE SEQUENCE [LARGE SCALE GENOMIC DNA]</scope>
    <source>
        <strain evidence="2">ATCC 27775 / DSM 1100 / LMG 10767 / O</strain>
    </source>
</reference>
<dbReference type="Gene3D" id="1.25.10.90">
    <property type="match status" value="1"/>
</dbReference>
<evidence type="ECO:0008006" key="3">
    <source>
        <dbReference type="Google" id="ProtNLM"/>
    </source>
</evidence>
<dbReference type="Pfam" id="PF08713">
    <property type="entry name" value="DNA_alkylation"/>
    <property type="match status" value="1"/>
</dbReference>
<sequence>MPTVNEVMHLLEEHQSPSTKKTLMVHGAREPFFGVKVGDMKAIMKTLKIKKDHQLALDLYATGNSDAMYFAGLIADEKKVTKAELKQWLKAAYWYMLYDFTVPWLAAESPFGEELGLEWIDSPEENIASAGWATLSNWMHLQSNDRLNLALYQSLLERVQKNIHQAQNRVRYTMNGFIIALGTQLPELTERCIEVSENLGKIEVNMGGTSCKVPDAGEYIFKIQEMGRIGKKKKMARC</sequence>
<accession>F4KRB4</accession>
<dbReference type="InterPro" id="IPR014825">
    <property type="entry name" value="DNA_alkylation"/>
</dbReference>